<feature type="signal peptide" evidence="1">
    <location>
        <begin position="1"/>
        <end position="20"/>
    </location>
</feature>
<accession>A0A0D6JBG8</accession>
<evidence type="ECO:0000313" key="2">
    <source>
        <dbReference type="EMBL" id="CPR16162.1"/>
    </source>
</evidence>
<evidence type="ECO:0000256" key="1">
    <source>
        <dbReference type="SAM" id="SignalP"/>
    </source>
</evidence>
<organism evidence="2 3">
    <name type="scientific">Candidatus Filomicrobium marinum</name>
    <dbReference type="NCBI Taxonomy" id="1608628"/>
    <lineage>
        <taxon>Bacteria</taxon>
        <taxon>Pseudomonadati</taxon>
        <taxon>Pseudomonadota</taxon>
        <taxon>Alphaproteobacteria</taxon>
        <taxon>Hyphomicrobiales</taxon>
        <taxon>Hyphomicrobiaceae</taxon>
        <taxon>Filomicrobium</taxon>
    </lineage>
</organism>
<gene>
    <name evidence="2" type="ORF">YBN1229_v1_0680</name>
</gene>
<dbReference type="RefSeq" id="WP_046476586.1">
    <property type="nucleotide sequence ID" value="NZ_LN829119.1"/>
</dbReference>
<dbReference type="EMBL" id="LN829119">
    <property type="protein sequence ID" value="CPR16162.1"/>
    <property type="molecule type" value="Genomic_DNA"/>
</dbReference>
<dbReference type="KEGG" id="fiy:BN1229_v1_0680"/>
<keyword evidence="1" id="KW-0732">Signal</keyword>
<evidence type="ECO:0000313" key="3">
    <source>
        <dbReference type="Proteomes" id="UP000033187"/>
    </source>
</evidence>
<dbReference type="KEGG" id="fil:BN1229_v1_0675"/>
<dbReference type="Proteomes" id="UP000033187">
    <property type="component" value="Chromosome 1"/>
</dbReference>
<keyword evidence="3" id="KW-1185">Reference proteome</keyword>
<proteinExistence type="predicted"/>
<feature type="chain" id="PRO_5002306100" evidence="1">
    <location>
        <begin position="21"/>
        <end position="140"/>
    </location>
</feature>
<reference evidence="3" key="1">
    <citation type="submission" date="2015-02" db="EMBL/GenBank/DDBJ databases">
        <authorList>
            <person name="Chooi Y.-H."/>
        </authorList>
    </citation>
    <scope>NUCLEOTIDE SEQUENCE [LARGE SCALE GENOMIC DNA]</scope>
    <source>
        <strain evidence="3">strain Y</strain>
    </source>
</reference>
<protein>
    <submittedName>
        <fullName evidence="2">Uncharacterized protein</fullName>
    </submittedName>
</protein>
<name>A0A0D6JBG8_9HYPH</name>
<dbReference type="AlphaFoldDB" id="A0A0D6JBG8"/>
<sequence length="140" mass="14879">MFRIAAAPLLLCALFAPANASTYTCGYLEHWLNAATSGRYLPDAVESGPGGTAFTIDFETATLTDRSGRPEKGVALPFSIQANNLSIYVAADGEFALYSVFPNDPDPLGNVFGTVLRIVDRAHLPKGGLMSRITCKPSPV</sequence>